<evidence type="ECO:0000313" key="2">
    <source>
        <dbReference type="EMBL" id="ROL45175.1"/>
    </source>
</evidence>
<dbReference type="OrthoDB" id="8983162at2759"/>
<dbReference type="EMBL" id="RJVU01042602">
    <property type="protein sequence ID" value="ROL45175.1"/>
    <property type="molecule type" value="Genomic_DNA"/>
</dbReference>
<evidence type="ECO:0000256" key="1">
    <source>
        <dbReference type="SAM" id="MobiDB-lite"/>
    </source>
</evidence>
<name>A0A3N0YG02_ANAGA</name>
<feature type="compositionally biased region" description="Basic and acidic residues" evidence="1">
    <location>
        <begin position="186"/>
        <end position="202"/>
    </location>
</feature>
<feature type="compositionally biased region" description="Basic and acidic residues" evidence="1">
    <location>
        <begin position="158"/>
        <end position="179"/>
    </location>
</feature>
<feature type="region of interest" description="Disordered" evidence="1">
    <location>
        <begin position="101"/>
        <end position="217"/>
    </location>
</feature>
<protein>
    <submittedName>
        <fullName evidence="2">Repellent protein 1</fullName>
    </submittedName>
</protein>
<gene>
    <name evidence="2" type="ORF">DPX16_8304</name>
</gene>
<organism evidence="2 3">
    <name type="scientific">Anabarilius grahami</name>
    <name type="common">Kanglang fish</name>
    <name type="synonym">Barilius grahami</name>
    <dbReference type="NCBI Taxonomy" id="495550"/>
    <lineage>
        <taxon>Eukaryota</taxon>
        <taxon>Metazoa</taxon>
        <taxon>Chordata</taxon>
        <taxon>Craniata</taxon>
        <taxon>Vertebrata</taxon>
        <taxon>Euteleostomi</taxon>
        <taxon>Actinopterygii</taxon>
        <taxon>Neopterygii</taxon>
        <taxon>Teleostei</taxon>
        <taxon>Ostariophysi</taxon>
        <taxon>Cypriniformes</taxon>
        <taxon>Xenocyprididae</taxon>
        <taxon>Xenocypridinae</taxon>
        <taxon>Xenocypridinae incertae sedis</taxon>
        <taxon>Anabarilius</taxon>
    </lineage>
</organism>
<comment type="caution">
    <text evidence="2">The sequence shown here is derived from an EMBL/GenBank/DDBJ whole genome shotgun (WGS) entry which is preliminary data.</text>
</comment>
<evidence type="ECO:0000313" key="3">
    <source>
        <dbReference type="Proteomes" id="UP000281406"/>
    </source>
</evidence>
<feature type="compositionally biased region" description="Basic and acidic residues" evidence="1">
    <location>
        <begin position="113"/>
        <end position="150"/>
    </location>
</feature>
<accession>A0A3N0YG02</accession>
<dbReference type="AlphaFoldDB" id="A0A3N0YG02"/>
<proteinExistence type="predicted"/>
<reference evidence="2 3" key="1">
    <citation type="submission" date="2018-10" db="EMBL/GenBank/DDBJ databases">
        <title>Genome assembly for a Yunnan-Guizhou Plateau 3E fish, Anabarilius grahami (Regan), and its evolutionary and genetic applications.</title>
        <authorList>
            <person name="Jiang W."/>
        </authorList>
    </citation>
    <scope>NUCLEOTIDE SEQUENCE [LARGE SCALE GENOMIC DNA]</scope>
    <source>
        <strain evidence="2">AG-KIZ</strain>
        <tissue evidence="2">Muscle</tissue>
    </source>
</reference>
<dbReference type="Proteomes" id="UP000281406">
    <property type="component" value="Unassembled WGS sequence"/>
</dbReference>
<sequence length="217" mass="24132">MDPAWCLVSLRQGTRTLEVHIQNFLDIAHLSDLPDCALIDFFCYGLNEPPKGYLITNGPRGSFVELLDFALLTVGSRFTVGVAEDSDTAVNHVMAAASKNTHKMAATTTSHHVFTDRPEPRPVSADRPEPRPVSADRPEPRPVSADRPEPRPVSADPPDPRHVSADHPEPRHVFVDRPESSQVPTERPESRHVSGFVREWRRLRSSMNDPPLTTARG</sequence>
<keyword evidence="3" id="KW-1185">Reference proteome</keyword>